<proteinExistence type="predicted"/>
<evidence type="ECO:0000313" key="1">
    <source>
        <dbReference type="EMBL" id="KAI3762865.1"/>
    </source>
</evidence>
<evidence type="ECO:0000313" key="2">
    <source>
        <dbReference type="Proteomes" id="UP001056120"/>
    </source>
</evidence>
<reference evidence="2" key="1">
    <citation type="journal article" date="2022" name="Mol. Ecol. Resour.">
        <title>The genomes of chicory, endive, great burdock and yacon provide insights into Asteraceae palaeo-polyploidization history and plant inulin production.</title>
        <authorList>
            <person name="Fan W."/>
            <person name="Wang S."/>
            <person name="Wang H."/>
            <person name="Wang A."/>
            <person name="Jiang F."/>
            <person name="Liu H."/>
            <person name="Zhao H."/>
            <person name="Xu D."/>
            <person name="Zhang Y."/>
        </authorList>
    </citation>
    <scope>NUCLEOTIDE SEQUENCE [LARGE SCALE GENOMIC DNA]</scope>
    <source>
        <strain evidence="2">cv. Yunnan</strain>
    </source>
</reference>
<gene>
    <name evidence="1" type="ORF">L1987_53307</name>
</gene>
<reference evidence="1 2" key="2">
    <citation type="journal article" date="2022" name="Mol. Ecol. Resour.">
        <title>The genomes of chicory, endive, great burdock and yacon provide insights into Asteraceae paleo-polyploidization history and plant inulin production.</title>
        <authorList>
            <person name="Fan W."/>
            <person name="Wang S."/>
            <person name="Wang H."/>
            <person name="Wang A."/>
            <person name="Jiang F."/>
            <person name="Liu H."/>
            <person name="Zhao H."/>
            <person name="Xu D."/>
            <person name="Zhang Y."/>
        </authorList>
    </citation>
    <scope>NUCLEOTIDE SEQUENCE [LARGE SCALE GENOMIC DNA]</scope>
    <source>
        <strain evidence="2">cv. Yunnan</strain>
        <tissue evidence="1">Leaves</tissue>
    </source>
</reference>
<name>A0ACB9EVV9_9ASTR</name>
<accession>A0ACB9EVV9</accession>
<dbReference type="Proteomes" id="UP001056120">
    <property type="component" value="Linkage Group LG17"/>
</dbReference>
<protein>
    <submittedName>
        <fullName evidence="1">Uncharacterized protein</fullName>
    </submittedName>
</protein>
<dbReference type="EMBL" id="CM042034">
    <property type="protein sequence ID" value="KAI3762865.1"/>
    <property type="molecule type" value="Genomic_DNA"/>
</dbReference>
<keyword evidence="2" id="KW-1185">Reference proteome</keyword>
<organism evidence="1 2">
    <name type="scientific">Smallanthus sonchifolius</name>
    <dbReference type="NCBI Taxonomy" id="185202"/>
    <lineage>
        <taxon>Eukaryota</taxon>
        <taxon>Viridiplantae</taxon>
        <taxon>Streptophyta</taxon>
        <taxon>Embryophyta</taxon>
        <taxon>Tracheophyta</taxon>
        <taxon>Spermatophyta</taxon>
        <taxon>Magnoliopsida</taxon>
        <taxon>eudicotyledons</taxon>
        <taxon>Gunneridae</taxon>
        <taxon>Pentapetalae</taxon>
        <taxon>asterids</taxon>
        <taxon>campanulids</taxon>
        <taxon>Asterales</taxon>
        <taxon>Asteraceae</taxon>
        <taxon>Asteroideae</taxon>
        <taxon>Heliantheae alliance</taxon>
        <taxon>Millerieae</taxon>
        <taxon>Smallanthus</taxon>
    </lineage>
</organism>
<comment type="caution">
    <text evidence="1">The sequence shown here is derived from an EMBL/GenBank/DDBJ whole genome shotgun (WGS) entry which is preliminary data.</text>
</comment>
<sequence length="106" mass="12307">MCLGSPYSFVTTYNQFPLTHTCVCKFSDRGLRDSETSSNFRFLHLTNTKLAPFVDKSCRFLHSPMAVVLLLFHDMHFQYHKEDYVCSFEISKSTQRDCQLILVDGI</sequence>